<gene>
    <name evidence="12" type="ORF">B5V51_2806</name>
</gene>
<evidence type="ECO:0000256" key="9">
    <source>
        <dbReference type="PROSITE-ProRule" id="PRU01263"/>
    </source>
</evidence>
<feature type="binding site" evidence="9">
    <location>
        <position position="72"/>
    </location>
    <ligand>
        <name>Zn(2+)</name>
        <dbReference type="ChEBI" id="CHEBI:29105"/>
    </ligand>
</feature>
<feature type="domain" description="ZAD" evidence="11">
    <location>
        <begin position="27"/>
        <end position="96"/>
    </location>
</feature>
<evidence type="ECO:0000256" key="5">
    <source>
        <dbReference type="ARBA" id="ARBA00022833"/>
    </source>
</evidence>
<evidence type="ECO:0000256" key="3">
    <source>
        <dbReference type="ARBA" id="ARBA00022737"/>
    </source>
</evidence>
<dbReference type="GO" id="GO:0008270">
    <property type="term" value="F:zinc ion binding"/>
    <property type="evidence" value="ECO:0007669"/>
    <property type="project" value="UniProtKB-UniRule"/>
</dbReference>
<evidence type="ECO:0000256" key="4">
    <source>
        <dbReference type="ARBA" id="ARBA00022771"/>
    </source>
</evidence>
<protein>
    <recommendedName>
        <fullName evidence="13">Protein krueppel</fullName>
    </recommendedName>
</protein>
<evidence type="ECO:0008006" key="13">
    <source>
        <dbReference type="Google" id="ProtNLM"/>
    </source>
</evidence>
<dbReference type="Gene3D" id="3.40.1800.20">
    <property type="match status" value="1"/>
</dbReference>
<feature type="domain" description="C2H2-type" evidence="10">
    <location>
        <begin position="349"/>
        <end position="376"/>
    </location>
</feature>
<dbReference type="InterPro" id="IPR036236">
    <property type="entry name" value="Znf_C2H2_sf"/>
</dbReference>
<dbReference type="STRING" id="7102.A0A2A4JEU2"/>
<dbReference type="EMBL" id="NWSH01001646">
    <property type="protein sequence ID" value="PCG70577.1"/>
    <property type="molecule type" value="Genomic_DNA"/>
</dbReference>
<dbReference type="AlphaFoldDB" id="A0A2A4JEU2"/>
<accession>A0A2A4JEU2</accession>
<evidence type="ECO:0000259" key="11">
    <source>
        <dbReference type="PROSITE" id="PS51915"/>
    </source>
</evidence>
<organism evidence="12">
    <name type="scientific">Heliothis virescens</name>
    <name type="common">Tobacco budworm moth</name>
    <dbReference type="NCBI Taxonomy" id="7102"/>
    <lineage>
        <taxon>Eukaryota</taxon>
        <taxon>Metazoa</taxon>
        <taxon>Ecdysozoa</taxon>
        <taxon>Arthropoda</taxon>
        <taxon>Hexapoda</taxon>
        <taxon>Insecta</taxon>
        <taxon>Pterygota</taxon>
        <taxon>Neoptera</taxon>
        <taxon>Endopterygota</taxon>
        <taxon>Lepidoptera</taxon>
        <taxon>Glossata</taxon>
        <taxon>Ditrysia</taxon>
        <taxon>Noctuoidea</taxon>
        <taxon>Noctuidae</taxon>
        <taxon>Heliothinae</taxon>
        <taxon>Heliothis</taxon>
    </lineage>
</organism>
<keyword evidence="5 9" id="KW-0862">Zinc</keyword>
<evidence type="ECO:0000256" key="7">
    <source>
        <dbReference type="ARBA" id="ARBA00023242"/>
    </source>
</evidence>
<evidence type="ECO:0000259" key="10">
    <source>
        <dbReference type="PROSITE" id="PS50157"/>
    </source>
</evidence>
<feature type="binding site" evidence="9">
    <location>
        <position position="69"/>
    </location>
    <ligand>
        <name>Zn(2+)</name>
        <dbReference type="ChEBI" id="CHEBI:29105"/>
    </ligand>
</feature>
<feature type="domain" description="C2H2-type" evidence="10">
    <location>
        <begin position="377"/>
        <end position="404"/>
    </location>
</feature>
<keyword evidence="2 9" id="KW-0479">Metal-binding</keyword>
<keyword evidence="6" id="KW-0238">DNA-binding</keyword>
<feature type="domain" description="C2H2-type" evidence="10">
    <location>
        <begin position="462"/>
        <end position="490"/>
    </location>
</feature>
<dbReference type="PROSITE" id="PS51915">
    <property type="entry name" value="ZAD"/>
    <property type="match status" value="1"/>
</dbReference>
<dbReference type="SUPFAM" id="SSF57716">
    <property type="entry name" value="Glucocorticoid receptor-like (DNA-binding domain)"/>
    <property type="match status" value="1"/>
</dbReference>
<dbReference type="PROSITE" id="PS00028">
    <property type="entry name" value="ZINC_FINGER_C2H2_1"/>
    <property type="match status" value="4"/>
</dbReference>
<dbReference type="PROSITE" id="PS50157">
    <property type="entry name" value="ZINC_FINGER_C2H2_2"/>
    <property type="match status" value="5"/>
</dbReference>
<evidence type="ECO:0000313" key="12">
    <source>
        <dbReference type="EMBL" id="PCG70577.1"/>
    </source>
</evidence>
<sequence length="508" mass="59017">MRTRNKSRAGSSITNSSVTNGQKNLLEKCRVCLDDGEIPIFGSNDISYDVTEFGNIEINKDDNLPQYLCEGCFNLLEAAMLFRKTAKQSEEALKRTDNTDSGTEASDEPFIKREYLELSYSSDSEMDDFDKIKEAPVSEDETRNNSTFSEADTQDCGDDFGIDCFKEESDRASEHSKEPENEMIMIIVDDKDKEVSQTDKSLMKVLPNQIECDVCHTIVLKTLYQEHLKEHRDKYKEQRQRRCKKVECEHCGKQISKSYLKLHMKLHSSDENQADRLTECKFCEKMFSNRYLNDHIRRKHGKTSQQNLIIKDESPQPLNYLNCPVCDKIIGDIYYKDHLARHGPGYKSFICDKCGKVFKHQSAFKTHCLTHGTELKFKCQFCPYRGLHQALLKVHVRTHTGDYNYKCTECPAKFATKSNLSKHLQRHKGVYEFECEECGKGFYFKRDLEKHVLSIHMAIKSHICEICGKGYGHRDTMLNHQLKVHKRDKIRHVGRMPSYLRPEFNQIQ</sequence>
<dbReference type="SMART" id="SM00868">
    <property type="entry name" value="zf-AD"/>
    <property type="match status" value="1"/>
</dbReference>
<comment type="caution">
    <text evidence="12">The sequence shown here is derived from an EMBL/GenBank/DDBJ whole genome shotgun (WGS) entry which is preliminary data.</text>
</comment>
<dbReference type="PANTHER" id="PTHR24404">
    <property type="entry name" value="ZINC FINGER PROTEIN"/>
    <property type="match status" value="1"/>
</dbReference>
<dbReference type="GO" id="GO:0000978">
    <property type="term" value="F:RNA polymerase II cis-regulatory region sequence-specific DNA binding"/>
    <property type="evidence" value="ECO:0007669"/>
    <property type="project" value="TreeGrafter"/>
</dbReference>
<dbReference type="Gene3D" id="3.30.160.60">
    <property type="entry name" value="Classic Zinc Finger"/>
    <property type="match status" value="5"/>
</dbReference>
<feature type="binding site" evidence="9">
    <location>
        <position position="32"/>
    </location>
    <ligand>
        <name>Zn(2+)</name>
        <dbReference type="ChEBI" id="CHEBI:29105"/>
    </ligand>
</feature>
<evidence type="ECO:0000256" key="6">
    <source>
        <dbReference type="ARBA" id="ARBA00023125"/>
    </source>
</evidence>
<dbReference type="InterPro" id="IPR013087">
    <property type="entry name" value="Znf_C2H2_type"/>
</dbReference>
<dbReference type="PANTHER" id="PTHR24404:SF114">
    <property type="entry name" value="KLUMPFUSS, ISOFORM B-RELATED"/>
    <property type="match status" value="1"/>
</dbReference>
<dbReference type="GO" id="GO:0005634">
    <property type="term" value="C:nucleus"/>
    <property type="evidence" value="ECO:0007669"/>
    <property type="project" value="UniProtKB-SubCell"/>
</dbReference>
<comment type="subcellular location">
    <subcellularLocation>
        <location evidence="1">Nucleus</location>
    </subcellularLocation>
</comment>
<dbReference type="GO" id="GO:0003700">
    <property type="term" value="F:DNA-binding transcription factor activity"/>
    <property type="evidence" value="ECO:0007669"/>
    <property type="project" value="TreeGrafter"/>
</dbReference>
<keyword evidence="3" id="KW-0677">Repeat</keyword>
<dbReference type="Pfam" id="PF07776">
    <property type="entry name" value="zf-AD"/>
    <property type="match status" value="1"/>
</dbReference>
<dbReference type="SMART" id="SM00355">
    <property type="entry name" value="ZnF_C2H2"/>
    <property type="match status" value="9"/>
</dbReference>
<feature type="binding site" evidence="9">
    <location>
        <position position="29"/>
    </location>
    <ligand>
        <name>Zn(2+)</name>
        <dbReference type="ChEBI" id="CHEBI:29105"/>
    </ligand>
</feature>
<feature type="domain" description="C2H2-type" evidence="10">
    <location>
        <begin position="433"/>
        <end position="461"/>
    </location>
</feature>
<evidence type="ECO:0000256" key="1">
    <source>
        <dbReference type="ARBA" id="ARBA00004123"/>
    </source>
</evidence>
<keyword evidence="7" id="KW-0539">Nucleus</keyword>
<keyword evidence="4 8" id="KW-0863">Zinc-finger</keyword>
<proteinExistence type="predicted"/>
<dbReference type="GO" id="GO:0006357">
    <property type="term" value="P:regulation of transcription by RNA polymerase II"/>
    <property type="evidence" value="ECO:0007669"/>
    <property type="project" value="TreeGrafter"/>
</dbReference>
<evidence type="ECO:0000256" key="8">
    <source>
        <dbReference type="PROSITE-ProRule" id="PRU00042"/>
    </source>
</evidence>
<dbReference type="Pfam" id="PF00096">
    <property type="entry name" value="zf-C2H2"/>
    <property type="match status" value="3"/>
</dbReference>
<feature type="domain" description="C2H2-type" evidence="10">
    <location>
        <begin position="405"/>
        <end position="432"/>
    </location>
</feature>
<dbReference type="InterPro" id="IPR012934">
    <property type="entry name" value="Znf_AD"/>
</dbReference>
<name>A0A2A4JEU2_HELVI</name>
<dbReference type="SUPFAM" id="SSF57667">
    <property type="entry name" value="beta-beta-alpha zinc fingers"/>
    <property type="match status" value="3"/>
</dbReference>
<dbReference type="InterPro" id="IPR050589">
    <property type="entry name" value="Ikaros_C2H2-ZF"/>
</dbReference>
<reference evidence="12" key="1">
    <citation type="submission" date="2017-09" db="EMBL/GenBank/DDBJ databases">
        <title>Contemporary evolution of a Lepidopteran species, Heliothis virescens, in response to modern agricultural practices.</title>
        <authorList>
            <person name="Fritz M.L."/>
            <person name="Deyonke A.M."/>
            <person name="Papanicolaou A."/>
            <person name="Micinski S."/>
            <person name="Westbrook J."/>
            <person name="Gould F."/>
        </authorList>
    </citation>
    <scope>NUCLEOTIDE SEQUENCE [LARGE SCALE GENOMIC DNA]</scope>
    <source>
        <strain evidence="12">HvINT-</strain>
        <tissue evidence="12">Whole body</tissue>
    </source>
</reference>
<evidence type="ECO:0000256" key="2">
    <source>
        <dbReference type="ARBA" id="ARBA00022723"/>
    </source>
</evidence>